<keyword evidence="1" id="KW-0560">Oxidoreductase</keyword>
<dbReference type="PANTHER" id="PTHR40279:SF3">
    <property type="entry name" value="4-AMINOBENZOATE SYNTHASE"/>
    <property type="match status" value="1"/>
</dbReference>
<dbReference type="InterPro" id="IPR016084">
    <property type="entry name" value="Haem_Oase-like_multi-hlx"/>
</dbReference>
<dbReference type="GO" id="GO:0016491">
    <property type="term" value="F:oxidoreductase activity"/>
    <property type="evidence" value="ECO:0007669"/>
    <property type="project" value="UniProtKB-KW"/>
</dbReference>
<dbReference type="PANTHER" id="PTHR40279">
    <property type="entry name" value="PQQC-LIKE PROTEIN"/>
    <property type="match status" value="1"/>
</dbReference>
<gene>
    <name evidence="2" type="ORF">AVDCRST_MAG37-2887</name>
</gene>
<organism evidence="2">
    <name type="scientific">uncultured Rubrobacteraceae bacterium</name>
    <dbReference type="NCBI Taxonomy" id="349277"/>
    <lineage>
        <taxon>Bacteria</taxon>
        <taxon>Bacillati</taxon>
        <taxon>Actinomycetota</taxon>
        <taxon>Rubrobacteria</taxon>
        <taxon>Rubrobacterales</taxon>
        <taxon>Rubrobacteraceae</taxon>
        <taxon>environmental samples</taxon>
    </lineage>
</organism>
<dbReference type="SUPFAM" id="SSF48613">
    <property type="entry name" value="Heme oxygenase-like"/>
    <property type="match status" value="1"/>
</dbReference>
<proteinExistence type="predicted"/>
<dbReference type="EMBL" id="CADCVD010000148">
    <property type="protein sequence ID" value="CAA9455319.1"/>
    <property type="molecule type" value="Genomic_DNA"/>
</dbReference>
<reference evidence="2" key="1">
    <citation type="submission" date="2020-02" db="EMBL/GenBank/DDBJ databases">
        <authorList>
            <person name="Meier V. D."/>
        </authorList>
    </citation>
    <scope>NUCLEOTIDE SEQUENCE</scope>
    <source>
        <strain evidence="2">AVDCRST_MAG37</strain>
    </source>
</reference>
<evidence type="ECO:0000256" key="1">
    <source>
        <dbReference type="ARBA" id="ARBA00023002"/>
    </source>
</evidence>
<name>A0A6J4QU66_9ACTN</name>
<dbReference type="Pfam" id="PF14518">
    <property type="entry name" value="Haem_oxygenas_2"/>
    <property type="match status" value="1"/>
</dbReference>
<sequence>MNAGEFLEKLKREVIGHPALVHPFLERFGEGDADREGVRTFAIQYYRHVRVSRLYLASLISNCEDDERLQLALAEILFDEYGHLNPDETHPALYRRFLAALGLTEEEWERPGTLPEIQLYISAHRELTRDPDVRLGLGALGPASEWPVPPIYVRLTEGLKKAADLPDEALEIFTSHVTMDVTHARIMMEAVAPYAGDEEGQRKVHEGAMRSLDARSVMLDGLYKAVYREPAPVLDASVRAAGY</sequence>
<dbReference type="Gene3D" id="1.20.910.10">
    <property type="entry name" value="Heme oxygenase-like"/>
    <property type="match status" value="1"/>
</dbReference>
<accession>A0A6J4QU66</accession>
<protein>
    <submittedName>
        <fullName evidence="2">PqqC-like protein</fullName>
    </submittedName>
</protein>
<dbReference type="InterPro" id="IPR039068">
    <property type="entry name" value="PqqC-like"/>
</dbReference>
<dbReference type="AlphaFoldDB" id="A0A6J4QU66"/>
<evidence type="ECO:0000313" key="2">
    <source>
        <dbReference type="EMBL" id="CAA9455319.1"/>
    </source>
</evidence>
<dbReference type="SMART" id="SM01236">
    <property type="entry name" value="Haem_oxygenase_2"/>
    <property type="match status" value="1"/>
</dbReference>